<dbReference type="Proteomes" id="UP000332933">
    <property type="component" value="Unassembled WGS sequence"/>
</dbReference>
<dbReference type="InterPro" id="IPR032675">
    <property type="entry name" value="LRR_dom_sf"/>
</dbReference>
<reference evidence="2 3" key="1">
    <citation type="submission" date="2019-03" db="EMBL/GenBank/DDBJ databases">
        <authorList>
            <person name="Gaulin E."/>
            <person name="Dumas B."/>
        </authorList>
    </citation>
    <scope>NUCLEOTIDE SEQUENCE [LARGE SCALE GENOMIC DNA]</scope>
    <source>
        <strain evidence="2">CBS 568.67</strain>
    </source>
</reference>
<dbReference type="AlphaFoldDB" id="A0A485LMR0"/>
<dbReference type="Gene3D" id="3.80.10.10">
    <property type="entry name" value="Ribonuclease Inhibitor"/>
    <property type="match status" value="1"/>
</dbReference>
<evidence type="ECO:0000313" key="3">
    <source>
        <dbReference type="Proteomes" id="UP000332933"/>
    </source>
</evidence>
<evidence type="ECO:0000313" key="2">
    <source>
        <dbReference type="EMBL" id="VFT98247.1"/>
    </source>
</evidence>
<dbReference type="EMBL" id="VJMH01006981">
    <property type="protein sequence ID" value="KAF0686630.1"/>
    <property type="molecule type" value="Genomic_DNA"/>
</dbReference>
<gene>
    <name evidence="2" type="primary">Aste57867_21577</name>
    <name evidence="1" type="ORF">As57867_021508</name>
    <name evidence="2" type="ORF">ASTE57867_21577</name>
</gene>
<dbReference type="EMBL" id="CAADRA010007007">
    <property type="protein sequence ID" value="VFT98247.1"/>
    <property type="molecule type" value="Genomic_DNA"/>
</dbReference>
<proteinExistence type="predicted"/>
<dbReference type="SUPFAM" id="SSF52047">
    <property type="entry name" value="RNI-like"/>
    <property type="match status" value="1"/>
</dbReference>
<sequence length="458" mass="50518">MNVFRAAARLVRKPRVPSAKQPDEPNQLAGPSTLTTLPTSLLTHIALFLPDIADVVHYVQALHLSSLDPLIHLGHSHAKSDLWPALRLRHATDLKNLHILALLKVHGLRVELCDGVVDLKKLQPLLSPSTQVVVTSVPAQLTKKSTHDDWFTQLATLPVVGLVWPTDRRTRPDLLLRHLPRLVHLHTLVLDSVDECLGAVLAFLPSSSIVSLDLALSSVRLDESVERRRRRRVIRRSASSPPPPLSPAMLHHVVQWLETHAVRRFLVRCTDFDVNATTKPLFHALAGAPALTDLAIGDMDVAHVLRGLYFPLPCSLRRLTLVNAHFATGTGMWLANVVDGATYLTELVLSAVTMEEMDEWTYLYEVLPRSSITSLTIVGCDLANQDCRHLAVHLPRSSVTYVDISNNAHVSTKGLWALEYAVPNVIVVSKEHGAPKTPSLVRHVMGHPTMNSLTSFAG</sequence>
<protein>
    <submittedName>
        <fullName evidence="2">Aste57867_21577 protein</fullName>
    </submittedName>
</protein>
<organism evidence="2 3">
    <name type="scientific">Aphanomyces stellatus</name>
    <dbReference type="NCBI Taxonomy" id="120398"/>
    <lineage>
        <taxon>Eukaryota</taxon>
        <taxon>Sar</taxon>
        <taxon>Stramenopiles</taxon>
        <taxon>Oomycota</taxon>
        <taxon>Saprolegniomycetes</taxon>
        <taxon>Saprolegniales</taxon>
        <taxon>Verrucalvaceae</taxon>
        <taxon>Aphanomyces</taxon>
    </lineage>
</organism>
<accession>A0A485LMR0</accession>
<name>A0A485LMR0_9STRA</name>
<keyword evidence="3" id="KW-1185">Reference proteome</keyword>
<evidence type="ECO:0000313" key="1">
    <source>
        <dbReference type="EMBL" id="KAF0686630.1"/>
    </source>
</evidence>
<reference evidence="1" key="2">
    <citation type="submission" date="2019-06" db="EMBL/GenBank/DDBJ databases">
        <title>Genomics analysis of Aphanomyces spp. identifies a new class of oomycete effector associated with host adaptation.</title>
        <authorList>
            <person name="Gaulin E."/>
        </authorList>
    </citation>
    <scope>NUCLEOTIDE SEQUENCE</scope>
    <source>
        <strain evidence="1">CBS 578.67</strain>
    </source>
</reference>